<dbReference type="EMBL" id="AJWJ01000091">
    <property type="protein sequence ID" value="KAF2075642.1"/>
    <property type="molecule type" value="Genomic_DNA"/>
</dbReference>
<keyword evidence="1" id="KW-0812">Transmembrane</keyword>
<comment type="caution">
    <text evidence="3">The sequence shown here is derived from an EMBL/GenBank/DDBJ whole genome shotgun (WGS) entry which is preliminary data.</text>
</comment>
<feature type="chain" id="PRO_5035252362" description="Transmembrane protein" evidence="2">
    <location>
        <begin position="23"/>
        <end position="1283"/>
    </location>
</feature>
<keyword evidence="1" id="KW-0472">Membrane</keyword>
<feature type="signal peptide" evidence="2">
    <location>
        <begin position="1"/>
        <end position="22"/>
    </location>
</feature>
<protein>
    <recommendedName>
        <fullName evidence="5">Transmembrane protein</fullName>
    </recommendedName>
</protein>
<evidence type="ECO:0000313" key="4">
    <source>
        <dbReference type="Proteomes" id="UP000695562"/>
    </source>
</evidence>
<dbReference type="Proteomes" id="UP000695562">
    <property type="component" value="Unassembled WGS sequence"/>
</dbReference>
<accession>A0A8J4Q0A8</accession>
<reference evidence="3" key="1">
    <citation type="submission" date="2020-01" db="EMBL/GenBank/DDBJ databases">
        <title>Development of genomics and gene disruption for Polysphondylium violaceum indicates a role for the polyketide synthase stlB in stalk morphogenesis.</title>
        <authorList>
            <person name="Narita B."/>
            <person name="Kawabe Y."/>
            <person name="Kin K."/>
            <person name="Saito T."/>
            <person name="Gibbs R."/>
            <person name="Kuspa A."/>
            <person name="Muzny D."/>
            <person name="Queller D."/>
            <person name="Richards S."/>
            <person name="Strassman J."/>
            <person name="Sucgang R."/>
            <person name="Worley K."/>
            <person name="Schaap P."/>
        </authorList>
    </citation>
    <scope>NUCLEOTIDE SEQUENCE</scope>
    <source>
        <strain evidence="3">QSvi11</strain>
    </source>
</reference>
<evidence type="ECO:0000313" key="3">
    <source>
        <dbReference type="EMBL" id="KAF2075642.1"/>
    </source>
</evidence>
<keyword evidence="2" id="KW-0732">Signal</keyword>
<name>A0A8J4Q0A8_9MYCE</name>
<dbReference type="PANTHER" id="PTHR23524">
    <property type="entry name" value="TRANSPORTER, PUTATIVE (AFU_ORTHOLOGUE AFUA_8G04850)-RELATED"/>
    <property type="match status" value="1"/>
</dbReference>
<organism evidence="3 4">
    <name type="scientific">Polysphondylium violaceum</name>
    <dbReference type="NCBI Taxonomy" id="133409"/>
    <lineage>
        <taxon>Eukaryota</taxon>
        <taxon>Amoebozoa</taxon>
        <taxon>Evosea</taxon>
        <taxon>Eumycetozoa</taxon>
        <taxon>Dictyostelia</taxon>
        <taxon>Dictyosteliales</taxon>
        <taxon>Dictyosteliaceae</taxon>
        <taxon>Polysphondylium</taxon>
    </lineage>
</organism>
<evidence type="ECO:0008006" key="5">
    <source>
        <dbReference type="Google" id="ProtNLM"/>
    </source>
</evidence>
<dbReference type="OrthoDB" id="24043at2759"/>
<gene>
    <name evidence="3" type="ORF">CYY_003065</name>
</gene>
<feature type="transmembrane region" description="Helical" evidence="1">
    <location>
        <begin position="1224"/>
        <end position="1247"/>
    </location>
</feature>
<keyword evidence="1" id="KW-1133">Transmembrane helix</keyword>
<keyword evidence="4" id="KW-1185">Reference proteome</keyword>
<sequence length="1283" mass="144188">MFKYILFITLCLLVFCTRHALPQQTNGLQCGQSPILQPWSDPCYNLQSFSLLFQNSISFLNQTWNPLPVALSTHDGDLIVSLKYNTTYTLTYSVNGLYCPFSTSIISKSGPSVVVDQPKCRYSSYSIMSSGFENGTTFQIDANSIQQFPVLLNPGKHNLTYSQPTEESSCLFPIVSSPQSDTIPLYTVMDSACYKSNGTIQLFNATKYSSIKLLDNQQVEVKTSQSGSFNSIVFFSLKGSYILKLNSKDCGEEIVPIVVGDLIPKIAVNIIKTECQKVTLLAEIMDPEFKDPEYEFRLDGELFDSNNQIATTFKPTYSILFSSATCLAETDIGFDYPVMNIDYRIQYPDQCSENVVVLLNLHNVNYTNFKIVNENNQSISMDKNNSISIPIGSIASISADCYNEPFIVPTKSFVDPSYQVMGHQLGYCFEFVNITVYNYLSFKEIYLESVYNKTRIDHTNGLFKFVSRQEYNIIYTYQDCKGKKNIQLVDNNLPDPKYQVVVSKQPDCVTNQGTAMFSVISPLTGQKYGPFIQSFIVADKLNLSFTTGPTCKSHFVWDNHEIFTYDSKVPDDIKITKKPSCKYSNDGVIDIYTNSNISFILLDGKMIKGSGSTFSNIPYGVHDLIIQYGTNECGTYETKLNVTATNMNFNIDLDTSSVTDCTKKNGKINLKNPLDFSSFTIDSTDVNNTESRYYKLDFVSKDQTCKGSWEFFVGSTPTVEIISSIVQPPSCFNLNYHSDSLLGDGVLKINGYKSNSSVVFGSIKELNTPVQYPYPNTMIGVSPGSKKILMVSGTCSWTKQLDIETHNDNIDYYPIDKFNCIDSDERGEIKSSNPFIKINSVEYNGVTLTTPPFIIKINSNTNVLVKWNDNCQKNIHVRPNIGISTMVPTFVQEIENCLAEHKGKIKVAEYLDYDLSIPFLSNVDTNGELFNIMDKNTILAYRNNKNGCRGEINVNLDYKRINPDYHTVQVVNESCSGSLDGTLYVEYSSFNDFYYQLRDVEKQPQSYPCVLFDGNPLFSTIGTTQLTLTKFSRVNPYCQKSMVYHFQGTEPTIQIQSQNMCPFNGQGSMVSGLNSHFQNTTYYLINPKDSTQNQTKSTGTFKNLIPGDYNLIIDINDVRCKREIVQNKITIPSIEQELIIIENTNCEAITIRAFNMKPYSLEVYNFDQSINIIQNVSGNYTLTIAEGSFHVRVARDNDTTSNCVIETDVEIVKCPNDKSKKTRLIIGLVVGIVVGSALIAATVYFIIKKRKALATTKPVQNPPLQKNTVSIFTGGKIQQLDDF</sequence>
<evidence type="ECO:0000256" key="1">
    <source>
        <dbReference type="SAM" id="Phobius"/>
    </source>
</evidence>
<evidence type="ECO:0000256" key="2">
    <source>
        <dbReference type="SAM" id="SignalP"/>
    </source>
</evidence>
<dbReference type="PANTHER" id="PTHR23524:SF1">
    <property type="entry name" value="MRH DOMAIN-CONTAINING PROTEIN-RELATED"/>
    <property type="match status" value="1"/>
</dbReference>
<proteinExistence type="predicted"/>